<evidence type="ECO:0000313" key="2">
    <source>
        <dbReference type="Proteomes" id="UP000758701"/>
    </source>
</evidence>
<dbReference type="SUPFAM" id="SSF109604">
    <property type="entry name" value="HD-domain/PDEase-like"/>
    <property type="match status" value="1"/>
</dbReference>
<dbReference type="EMBL" id="JAHSTP010000012">
    <property type="protein sequence ID" value="MBZ6154620.1"/>
    <property type="molecule type" value="Genomic_DNA"/>
</dbReference>
<proteinExistence type="predicted"/>
<protein>
    <submittedName>
        <fullName evidence="1">HD domain-containing protein</fullName>
    </submittedName>
</protein>
<accession>A0ABS7WBT0</accession>
<keyword evidence="2" id="KW-1185">Reference proteome</keyword>
<name>A0ABS7WBT0_STROV</name>
<dbReference type="RefSeq" id="WP_224220622.1">
    <property type="nucleotide sequence ID" value="NZ_JAHSST010000020.1"/>
</dbReference>
<dbReference type="Gene3D" id="1.10.3210.10">
    <property type="entry name" value="Hypothetical protein af1432"/>
    <property type="match status" value="1"/>
</dbReference>
<reference evidence="1 2" key="1">
    <citation type="submission" date="2021-06" db="EMBL/GenBank/DDBJ databases">
        <title>Ecological speciation of a Streptomyces species isolated from different habitats and geographic origins.</title>
        <authorList>
            <person name="Wang J."/>
        </authorList>
    </citation>
    <scope>NUCLEOTIDE SEQUENCE [LARGE SCALE GENOMIC DNA]</scope>
    <source>
        <strain evidence="1 2">FXJ8.012</strain>
    </source>
</reference>
<comment type="caution">
    <text evidence="1">The sequence shown here is derived from an EMBL/GenBank/DDBJ whole genome shotgun (WGS) entry which is preliminary data.</text>
</comment>
<organism evidence="1 2">
    <name type="scientific">Streptomyces olivaceus</name>
    <dbReference type="NCBI Taxonomy" id="47716"/>
    <lineage>
        <taxon>Bacteria</taxon>
        <taxon>Bacillati</taxon>
        <taxon>Actinomycetota</taxon>
        <taxon>Actinomycetes</taxon>
        <taxon>Kitasatosporales</taxon>
        <taxon>Streptomycetaceae</taxon>
        <taxon>Streptomyces</taxon>
    </lineage>
</organism>
<gene>
    <name evidence="1" type="ORF">KVH32_26180</name>
</gene>
<evidence type="ECO:0000313" key="1">
    <source>
        <dbReference type="EMBL" id="MBZ6154620.1"/>
    </source>
</evidence>
<dbReference type="Proteomes" id="UP000758701">
    <property type="component" value="Unassembled WGS sequence"/>
</dbReference>
<sequence>MSNASTVAPNILPAWLTDAAKRLRGITGFVTVHPNGGDPRTHAFSRYEHVTRVTSLALSLSEDRGLSRDETLLLSWLHDINRWPFAHNAERGNFEHADHIERFIADRLPGPTVEQAVGVARKEVSRLDRTGRAVLLADIATGFFEDTLFTITGLNLSPSELPSDALELLRLPVGDFSFLEELEHLYTLLNLDKDVPRYTRDFNSLVFRSTRKFLVDHGFLDTDPLENARFWEIQSALRADYMEQKIFPLNNEKVCHGGALRQALVNVVVSRLGVEADTFLTRWTEADVVSYVLREGLASEETVAALAPTLDYVERFEPERRFM</sequence>